<dbReference type="CDD" id="cd14686">
    <property type="entry name" value="bZIP"/>
    <property type="match status" value="1"/>
</dbReference>
<protein>
    <recommendedName>
        <fullName evidence="5">Crinkler effector protein N-terminal domain-containing protein</fullName>
    </recommendedName>
</protein>
<dbReference type="AlphaFoldDB" id="A0A8J5LYE5"/>
<evidence type="ECO:0000256" key="3">
    <source>
        <dbReference type="ARBA" id="ARBA00022525"/>
    </source>
</evidence>
<evidence type="ECO:0000256" key="1">
    <source>
        <dbReference type="ARBA" id="ARBA00004340"/>
    </source>
</evidence>
<dbReference type="Proteomes" id="UP000709295">
    <property type="component" value="Unassembled WGS sequence"/>
</dbReference>
<proteinExistence type="predicted"/>
<evidence type="ECO:0000256" key="4">
    <source>
        <dbReference type="SAM" id="MobiDB-lite"/>
    </source>
</evidence>
<evidence type="ECO:0000259" key="5">
    <source>
        <dbReference type="Pfam" id="PF20147"/>
    </source>
</evidence>
<feature type="compositionally biased region" description="Basic and acidic residues" evidence="4">
    <location>
        <begin position="83"/>
        <end position="105"/>
    </location>
</feature>
<dbReference type="EMBL" id="JAENGY010001172">
    <property type="protein sequence ID" value="KAG6951780.1"/>
    <property type="molecule type" value="Genomic_DNA"/>
</dbReference>
<feature type="domain" description="Crinkler effector protein N-terminal" evidence="5">
    <location>
        <begin position="414"/>
        <end position="467"/>
    </location>
</feature>
<gene>
    <name evidence="6" type="ORF">JG688_00013594</name>
</gene>
<feature type="region of interest" description="Disordered" evidence="4">
    <location>
        <begin position="507"/>
        <end position="581"/>
    </location>
</feature>
<dbReference type="Pfam" id="PF20147">
    <property type="entry name" value="Crinkler"/>
    <property type="match status" value="1"/>
</dbReference>
<comment type="caution">
    <text evidence="6">The sequence shown here is derived from an EMBL/GenBank/DDBJ whole genome shotgun (WGS) entry which is preliminary data.</text>
</comment>
<sequence>MEIDDHVLDVMALPPLTPTMERVFSEALSEMEKRDEPTVAMHLDWIKGRHEETRLRLATPPPSTSLEVGGISPSVKNPATPKDSAEAKRARRSAIEKKSRQRRQEMLKRMRHEVQQLQDVYTEMARRREASSINARSDTHRPFSSISMDDLQRKYSELSLVAHALEEDQVALRALVQTHEKFHQALQSLSDGREAQNEIWNSGIPPSSSFSVQFRHHSNDECFAIVREAYQEIGRFLEADNFQSTGASFMGWTDKRKVDQELQALQFCFTKKFPLESAKNLLTRTWDIFSSGHKMAEMSFDRSVRTRFEVLQVLSDNLIIIRRDHVIPSMPMTFFSVQIIFRLQTPTGYTMCSRTISAPEIENAMEPHEYFYDAFHWTRFNHLYDELGNVAGCEIVAGGSIKDQNQLQSRYWLAFDVEIDGSEEVAELKDMIKTKNPHKLAEFDHANDLHLFVAKAKSGKWLDGAGAAAVTLDEFEQPHGSDGIVLKKRDFSEAGIDCSIVVKLETTTKQENPGSEEHASSMNVRFATPPPSGVSSSTYQAEVGSMSPSEKSPASFTDPAEAKRARRSAIEKKSRQRRQGILKHMREEVKQLENIYAEMAKRKETGIPVDLVRWGGLGDVNTADVKTLHQKYSELSLVAHSLEQDQVVLQKLLQEHENFNQTVNSLSDDRRAEDAFAIWDSGVPPSSSFAARFRPLSMAEGYALVRESYDEIRKFTESETFDTTGANVMGWTDKREFDQNSQAFQYSFTKHFPFENTEHVFTKSWDTFLDGPKLENLAFDGSAQSRFEVLQVLNNDLLVIRRDHRMPSFPMTFTSVQILFRLQSPTGYTLCIRSISSPEIKSALETHEYLFDVFHWTHFNRLYNEYDEPAGCEIVTAGSINDHSRLKSNYWLFEIVCSVLRWESLTIAPVFLIPPE</sequence>
<dbReference type="GO" id="GO:0005576">
    <property type="term" value="C:extracellular region"/>
    <property type="evidence" value="ECO:0007669"/>
    <property type="project" value="UniProtKB-SubCell"/>
</dbReference>
<evidence type="ECO:0000313" key="7">
    <source>
        <dbReference type="Proteomes" id="UP000709295"/>
    </source>
</evidence>
<comment type="subcellular location">
    <subcellularLocation>
        <location evidence="1">Host cell</location>
    </subcellularLocation>
    <subcellularLocation>
        <location evidence="2">Secreted</location>
    </subcellularLocation>
</comment>
<evidence type="ECO:0000256" key="2">
    <source>
        <dbReference type="ARBA" id="ARBA00004613"/>
    </source>
</evidence>
<name>A0A8J5LYE5_9STRA</name>
<organism evidence="6 7">
    <name type="scientific">Phytophthora aleatoria</name>
    <dbReference type="NCBI Taxonomy" id="2496075"/>
    <lineage>
        <taxon>Eukaryota</taxon>
        <taxon>Sar</taxon>
        <taxon>Stramenopiles</taxon>
        <taxon>Oomycota</taxon>
        <taxon>Peronosporomycetes</taxon>
        <taxon>Peronosporales</taxon>
        <taxon>Peronosporaceae</taxon>
        <taxon>Phytophthora</taxon>
    </lineage>
</organism>
<keyword evidence="7" id="KW-1185">Reference proteome</keyword>
<evidence type="ECO:0000313" key="6">
    <source>
        <dbReference type="EMBL" id="KAG6951780.1"/>
    </source>
</evidence>
<keyword evidence="3" id="KW-0964">Secreted</keyword>
<feature type="compositionally biased region" description="Polar residues" evidence="4">
    <location>
        <begin position="533"/>
        <end position="555"/>
    </location>
</feature>
<accession>A0A8J5LYE5</accession>
<feature type="compositionally biased region" description="Basic and acidic residues" evidence="4">
    <location>
        <begin position="560"/>
        <end position="573"/>
    </location>
</feature>
<dbReference type="InterPro" id="IPR045379">
    <property type="entry name" value="Crinkler_N"/>
</dbReference>
<dbReference type="GO" id="GO:0043657">
    <property type="term" value="C:host cell"/>
    <property type="evidence" value="ECO:0007669"/>
    <property type="project" value="UniProtKB-SubCell"/>
</dbReference>
<reference evidence="6" key="1">
    <citation type="submission" date="2021-01" db="EMBL/GenBank/DDBJ databases">
        <title>Phytophthora aleatoria, a newly-described species from Pinus radiata is distinct from Phytophthora cactorum isolates based on comparative genomics.</title>
        <authorList>
            <person name="Mcdougal R."/>
            <person name="Panda P."/>
            <person name="Williams N."/>
            <person name="Studholme D.J."/>
        </authorList>
    </citation>
    <scope>NUCLEOTIDE SEQUENCE</scope>
    <source>
        <strain evidence="6">NZFS 4037</strain>
    </source>
</reference>
<feature type="region of interest" description="Disordered" evidence="4">
    <location>
        <begin position="58"/>
        <end position="105"/>
    </location>
</feature>